<dbReference type="EMBL" id="CAJVQB010033081">
    <property type="protein sequence ID" value="CAG8819236.1"/>
    <property type="molecule type" value="Genomic_DNA"/>
</dbReference>
<keyword evidence="2" id="KW-1185">Reference proteome</keyword>
<comment type="caution">
    <text evidence="1">The sequence shown here is derived from an EMBL/GenBank/DDBJ whole genome shotgun (WGS) entry which is preliminary data.</text>
</comment>
<accession>A0ABN7W7G9</accession>
<gene>
    <name evidence="1" type="ORF">GMARGA_LOCUS27255</name>
</gene>
<evidence type="ECO:0000313" key="2">
    <source>
        <dbReference type="Proteomes" id="UP000789901"/>
    </source>
</evidence>
<protein>
    <submittedName>
        <fullName evidence="1">46005_t:CDS:1</fullName>
    </submittedName>
</protein>
<sequence length="48" mass="5348">MEFITFPLVANDPADLTILQNWVMESAQQEGLDVQAIQQSSLSARVIE</sequence>
<evidence type="ECO:0000313" key="1">
    <source>
        <dbReference type="EMBL" id="CAG8819236.1"/>
    </source>
</evidence>
<proteinExistence type="predicted"/>
<reference evidence="1 2" key="1">
    <citation type="submission" date="2021-06" db="EMBL/GenBank/DDBJ databases">
        <authorList>
            <person name="Kallberg Y."/>
            <person name="Tangrot J."/>
            <person name="Rosling A."/>
        </authorList>
    </citation>
    <scope>NUCLEOTIDE SEQUENCE [LARGE SCALE GENOMIC DNA]</scope>
    <source>
        <strain evidence="1 2">120-4 pot B 10/14</strain>
    </source>
</reference>
<organism evidence="1 2">
    <name type="scientific">Gigaspora margarita</name>
    <dbReference type="NCBI Taxonomy" id="4874"/>
    <lineage>
        <taxon>Eukaryota</taxon>
        <taxon>Fungi</taxon>
        <taxon>Fungi incertae sedis</taxon>
        <taxon>Mucoromycota</taxon>
        <taxon>Glomeromycotina</taxon>
        <taxon>Glomeromycetes</taxon>
        <taxon>Diversisporales</taxon>
        <taxon>Gigasporaceae</taxon>
        <taxon>Gigaspora</taxon>
    </lineage>
</organism>
<feature type="non-terminal residue" evidence="1">
    <location>
        <position position="48"/>
    </location>
</feature>
<name>A0ABN7W7G9_GIGMA</name>
<dbReference type="Proteomes" id="UP000789901">
    <property type="component" value="Unassembled WGS sequence"/>
</dbReference>